<name>A0A9W9MHH2_9EURO</name>
<proteinExistence type="predicted"/>
<dbReference type="AlphaFoldDB" id="A0A9W9MHH2"/>
<protein>
    <submittedName>
        <fullName evidence="2">Uncharacterized protein</fullName>
    </submittedName>
</protein>
<evidence type="ECO:0000313" key="2">
    <source>
        <dbReference type="EMBL" id="KAJ5201398.1"/>
    </source>
</evidence>
<reference evidence="2" key="2">
    <citation type="journal article" date="2023" name="IMA Fungus">
        <title>Comparative genomic study of the Penicillium genus elucidates a diverse pangenome and 15 lateral gene transfer events.</title>
        <authorList>
            <person name="Petersen C."/>
            <person name="Sorensen T."/>
            <person name="Nielsen M.R."/>
            <person name="Sondergaard T.E."/>
            <person name="Sorensen J.L."/>
            <person name="Fitzpatrick D.A."/>
            <person name="Frisvad J.C."/>
            <person name="Nielsen K.L."/>
        </authorList>
    </citation>
    <scope>NUCLEOTIDE SEQUENCE</scope>
    <source>
        <strain evidence="2">IBT 15544</strain>
    </source>
</reference>
<evidence type="ECO:0000256" key="1">
    <source>
        <dbReference type="SAM" id="MobiDB-lite"/>
    </source>
</evidence>
<gene>
    <name evidence="2" type="ORF">N7498_006061</name>
</gene>
<dbReference type="OrthoDB" id="5368934at2759"/>
<dbReference type="Proteomes" id="UP001150904">
    <property type="component" value="Unassembled WGS sequence"/>
</dbReference>
<sequence length="481" mass="54230">MDQYAEHWNSTLMGQDFWKTASLVDNEEKHEYPRGVGLSALHIATDTSSLDTDLSKRFPFNQDLDMEQLPRSPDNELFKELPALPLSPLMETPFTESPIKTPKKEHRRTVSMSEAPRTPLQRFSSLAHSPRLHGLARRARSPSPLKRSAPVTPVGPRFWSVKTSAPNTPAPRWQLLSPLKRPESPTKTKTTVETVEVPESPTPSPRLASVFVNIATPAKPLVEFRGGPSWLSLPRDKSTLGLDLFRSCAHNQEGTNCLDIMELKPLCQFRGLRSLKLVGMMQSYQTYIWQAAWLNLALDELELGMVLKPEIIDLTHGSQWRPIREGWTMDEKQNAKPSYYGHLGDGELHSSIGYGEYLDKHSIEKAKLRAHAIARTSQYLTIETLTLSGFVVDADPFLQWFDPERLHSIHFKGECIDAGFWLAPAMQKVTVRCPRKIDLEDVPVGILTLNLQKDLKVIELKDGKKVNEMVYGDSGVVLGRL</sequence>
<reference evidence="2" key="1">
    <citation type="submission" date="2022-12" db="EMBL/GenBank/DDBJ databases">
        <authorList>
            <person name="Petersen C."/>
        </authorList>
    </citation>
    <scope>NUCLEOTIDE SEQUENCE</scope>
    <source>
        <strain evidence="2">IBT 15544</strain>
    </source>
</reference>
<dbReference type="GeneID" id="83180424"/>
<accession>A0A9W9MHH2</accession>
<organism evidence="2 3">
    <name type="scientific">Penicillium cinerascens</name>
    <dbReference type="NCBI Taxonomy" id="70096"/>
    <lineage>
        <taxon>Eukaryota</taxon>
        <taxon>Fungi</taxon>
        <taxon>Dikarya</taxon>
        <taxon>Ascomycota</taxon>
        <taxon>Pezizomycotina</taxon>
        <taxon>Eurotiomycetes</taxon>
        <taxon>Eurotiomycetidae</taxon>
        <taxon>Eurotiales</taxon>
        <taxon>Aspergillaceae</taxon>
        <taxon>Penicillium</taxon>
    </lineage>
</organism>
<dbReference type="EMBL" id="JAPQKR010000013">
    <property type="protein sequence ID" value="KAJ5201398.1"/>
    <property type="molecule type" value="Genomic_DNA"/>
</dbReference>
<comment type="caution">
    <text evidence="2">The sequence shown here is derived from an EMBL/GenBank/DDBJ whole genome shotgun (WGS) entry which is preliminary data.</text>
</comment>
<dbReference type="RefSeq" id="XP_058307314.1">
    <property type="nucleotide sequence ID" value="XM_058453123.1"/>
</dbReference>
<evidence type="ECO:0000313" key="3">
    <source>
        <dbReference type="Proteomes" id="UP001150904"/>
    </source>
</evidence>
<feature type="region of interest" description="Disordered" evidence="1">
    <location>
        <begin position="89"/>
        <end position="115"/>
    </location>
</feature>
<keyword evidence="3" id="KW-1185">Reference proteome</keyword>
<feature type="compositionally biased region" description="Low complexity" evidence="1">
    <location>
        <begin position="187"/>
        <end position="199"/>
    </location>
</feature>
<feature type="region of interest" description="Disordered" evidence="1">
    <location>
        <begin position="170"/>
        <end position="201"/>
    </location>
</feature>